<evidence type="ECO:0000313" key="1">
    <source>
        <dbReference type="EMBL" id="OGF81990.1"/>
    </source>
</evidence>
<dbReference type="AlphaFoldDB" id="A0A1F5X295"/>
<dbReference type="Proteomes" id="UP000178046">
    <property type="component" value="Unassembled WGS sequence"/>
</dbReference>
<proteinExistence type="predicted"/>
<sequence>MKKEPQNEKKNTIRQEFGDGKALEIVENSEGELAISLSAGGKKVFDFKELLPENYTFISREQADKLSGPNPLYPGMRTNFNEHRIEIGDINSPKAIIEILHEIGHATRDPGSKEYAERRALIEKFVKTPEEKMQDAKVRSKIERRAWVYAITKMRELDKNSVLDSKEIFPKFADLKEYIGTYLSACRENAEHSLKDDPDFESELQKLF</sequence>
<comment type="caution">
    <text evidence="1">The sequence shown here is derived from an EMBL/GenBank/DDBJ whole genome shotgun (WGS) entry which is preliminary data.</text>
</comment>
<accession>A0A1F5X295</accession>
<name>A0A1F5X295_9BACT</name>
<protein>
    <submittedName>
        <fullName evidence="1">Uncharacterized protein</fullName>
    </submittedName>
</protein>
<organism evidence="1 2">
    <name type="scientific">Candidatus Giovannonibacteria bacterium RIFCSPLOWO2_01_FULL_44_16</name>
    <dbReference type="NCBI Taxonomy" id="1798348"/>
    <lineage>
        <taxon>Bacteria</taxon>
        <taxon>Candidatus Giovannoniibacteriota</taxon>
    </lineage>
</organism>
<dbReference type="EMBL" id="MFIA01000034">
    <property type="protein sequence ID" value="OGF81990.1"/>
    <property type="molecule type" value="Genomic_DNA"/>
</dbReference>
<gene>
    <name evidence="1" type="ORF">A2924_04255</name>
</gene>
<reference evidence="1 2" key="1">
    <citation type="journal article" date="2016" name="Nat. Commun.">
        <title>Thousands of microbial genomes shed light on interconnected biogeochemical processes in an aquifer system.</title>
        <authorList>
            <person name="Anantharaman K."/>
            <person name="Brown C.T."/>
            <person name="Hug L.A."/>
            <person name="Sharon I."/>
            <person name="Castelle C.J."/>
            <person name="Probst A.J."/>
            <person name="Thomas B.C."/>
            <person name="Singh A."/>
            <person name="Wilkins M.J."/>
            <person name="Karaoz U."/>
            <person name="Brodie E.L."/>
            <person name="Williams K.H."/>
            <person name="Hubbard S.S."/>
            <person name="Banfield J.F."/>
        </authorList>
    </citation>
    <scope>NUCLEOTIDE SEQUENCE [LARGE SCALE GENOMIC DNA]</scope>
</reference>
<evidence type="ECO:0000313" key="2">
    <source>
        <dbReference type="Proteomes" id="UP000178046"/>
    </source>
</evidence>